<evidence type="ECO:0000313" key="2">
    <source>
        <dbReference type="EMBL" id="CAA9531719.1"/>
    </source>
</evidence>
<name>A0A6J4TU67_9BACT</name>
<evidence type="ECO:0000256" key="1">
    <source>
        <dbReference type="SAM" id="MobiDB-lite"/>
    </source>
</evidence>
<organism evidence="2">
    <name type="scientific">uncultured Thermomicrobiales bacterium</name>
    <dbReference type="NCBI Taxonomy" id="1645740"/>
    <lineage>
        <taxon>Bacteria</taxon>
        <taxon>Pseudomonadati</taxon>
        <taxon>Thermomicrobiota</taxon>
        <taxon>Thermomicrobia</taxon>
        <taxon>Thermomicrobiales</taxon>
        <taxon>environmental samples</taxon>
    </lineage>
</organism>
<dbReference type="AlphaFoldDB" id="A0A6J4TU67"/>
<sequence length="122" mass="13236">MDDPSRPPQSQPPPDRRDGSRPGDDGRPGNRRPGARPDHAPDGEGRRRRDRRGAFGFADGIERAFCSARQVAIAPAYPVQHRHGVATRKVDIAARREGALLLCDLSHEGPCVWPDGEAVGEG</sequence>
<feature type="compositionally biased region" description="Pro residues" evidence="1">
    <location>
        <begin position="1"/>
        <end position="13"/>
    </location>
</feature>
<feature type="region of interest" description="Disordered" evidence="1">
    <location>
        <begin position="1"/>
        <end position="53"/>
    </location>
</feature>
<proteinExistence type="predicted"/>
<feature type="compositionally biased region" description="Basic and acidic residues" evidence="1">
    <location>
        <begin position="35"/>
        <end position="47"/>
    </location>
</feature>
<gene>
    <name evidence="2" type="ORF">AVDCRST_MAG73-1015</name>
</gene>
<feature type="compositionally biased region" description="Basic and acidic residues" evidence="1">
    <location>
        <begin position="14"/>
        <end position="28"/>
    </location>
</feature>
<dbReference type="EMBL" id="CADCWE010000061">
    <property type="protein sequence ID" value="CAA9531719.1"/>
    <property type="molecule type" value="Genomic_DNA"/>
</dbReference>
<protein>
    <submittedName>
        <fullName evidence="2">Uncharacterized protein</fullName>
    </submittedName>
</protein>
<accession>A0A6J4TU67</accession>
<reference evidence="2" key="1">
    <citation type="submission" date="2020-02" db="EMBL/GenBank/DDBJ databases">
        <authorList>
            <person name="Meier V. D."/>
        </authorList>
    </citation>
    <scope>NUCLEOTIDE SEQUENCE</scope>
    <source>
        <strain evidence="2">AVDCRST_MAG73</strain>
    </source>
</reference>